<sequence>MSAPNQPINPHASQDQQKELAGKSSLMKEDDLSSTLSSLEKTNPAIKSDLALPRPTTISQRLSMRMRIGLIPRHVGHIAKKRPWFARLTGTLCFGQQSLFQR</sequence>
<feature type="compositionally biased region" description="Polar residues" evidence="1">
    <location>
        <begin position="1"/>
        <end position="15"/>
    </location>
</feature>
<dbReference type="AlphaFoldDB" id="A0A0C9UAT0"/>
<reference evidence="2 3" key="1">
    <citation type="submission" date="2014-06" db="EMBL/GenBank/DDBJ databases">
        <title>Evolutionary Origins and Diversification of the Mycorrhizal Mutualists.</title>
        <authorList>
            <consortium name="DOE Joint Genome Institute"/>
            <consortium name="Mycorrhizal Genomics Consortium"/>
            <person name="Kohler A."/>
            <person name="Kuo A."/>
            <person name="Nagy L.G."/>
            <person name="Floudas D."/>
            <person name="Copeland A."/>
            <person name="Barry K.W."/>
            <person name="Cichocki N."/>
            <person name="Veneault-Fourrey C."/>
            <person name="LaButti K."/>
            <person name="Lindquist E.A."/>
            <person name="Lipzen A."/>
            <person name="Lundell T."/>
            <person name="Morin E."/>
            <person name="Murat C."/>
            <person name="Riley R."/>
            <person name="Ohm R."/>
            <person name="Sun H."/>
            <person name="Tunlid A."/>
            <person name="Henrissat B."/>
            <person name="Grigoriev I.V."/>
            <person name="Hibbett D.S."/>
            <person name="Martin F."/>
        </authorList>
    </citation>
    <scope>NUCLEOTIDE SEQUENCE [LARGE SCALE GENOMIC DNA]</scope>
    <source>
        <strain evidence="2 3">SS14</strain>
    </source>
</reference>
<feature type="compositionally biased region" description="Basic and acidic residues" evidence="1">
    <location>
        <begin position="16"/>
        <end position="31"/>
    </location>
</feature>
<accession>A0A0C9UAT0</accession>
<proteinExistence type="predicted"/>
<evidence type="ECO:0000313" key="2">
    <source>
        <dbReference type="EMBL" id="KIJ22621.1"/>
    </source>
</evidence>
<dbReference type="Proteomes" id="UP000054279">
    <property type="component" value="Unassembled WGS sequence"/>
</dbReference>
<keyword evidence="3" id="KW-1185">Reference proteome</keyword>
<evidence type="ECO:0000313" key="3">
    <source>
        <dbReference type="Proteomes" id="UP000054279"/>
    </source>
</evidence>
<dbReference type="EMBL" id="KN838059">
    <property type="protein sequence ID" value="KIJ22621.1"/>
    <property type="molecule type" value="Genomic_DNA"/>
</dbReference>
<protein>
    <submittedName>
        <fullName evidence="2">Uncharacterized protein</fullName>
    </submittedName>
</protein>
<organism evidence="2 3">
    <name type="scientific">Sphaerobolus stellatus (strain SS14)</name>
    <dbReference type="NCBI Taxonomy" id="990650"/>
    <lineage>
        <taxon>Eukaryota</taxon>
        <taxon>Fungi</taxon>
        <taxon>Dikarya</taxon>
        <taxon>Basidiomycota</taxon>
        <taxon>Agaricomycotina</taxon>
        <taxon>Agaricomycetes</taxon>
        <taxon>Phallomycetidae</taxon>
        <taxon>Geastrales</taxon>
        <taxon>Sphaerobolaceae</taxon>
        <taxon>Sphaerobolus</taxon>
    </lineage>
</organism>
<feature type="compositionally biased region" description="Low complexity" evidence="1">
    <location>
        <begin position="33"/>
        <end position="42"/>
    </location>
</feature>
<dbReference type="HOGENOM" id="CLU_2279302_0_0_1"/>
<evidence type="ECO:0000256" key="1">
    <source>
        <dbReference type="SAM" id="MobiDB-lite"/>
    </source>
</evidence>
<gene>
    <name evidence="2" type="ORF">M422DRAFT_786397</name>
</gene>
<feature type="region of interest" description="Disordered" evidence="1">
    <location>
        <begin position="1"/>
        <end position="52"/>
    </location>
</feature>
<name>A0A0C9UAT0_SPHS4</name>